<name>A0A4Y7RBS3_9FIRM</name>
<proteinExistence type="predicted"/>
<keyword evidence="2" id="KW-1185">Reference proteome</keyword>
<dbReference type="EMBL" id="QFFZ01000088">
    <property type="protein sequence ID" value="TEB06468.1"/>
    <property type="molecule type" value="Genomic_DNA"/>
</dbReference>
<protein>
    <submittedName>
        <fullName evidence="1">Uncharacterized protein</fullName>
    </submittedName>
</protein>
<dbReference type="AlphaFoldDB" id="A0A4Y7RBS3"/>
<sequence length="43" mass="5047">MHIEVLEVIETAREEIARRKNLINNLEVNKHAKPKKSSFLLYA</sequence>
<reference evidence="1 2" key="1">
    <citation type="journal article" date="2018" name="Environ. Microbiol.">
        <title>Novel energy conservation strategies and behaviour of Pelotomaculum schinkii driving syntrophic propionate catabolism.</title>
        <authorList>
            <person name="Hidalgo-Ahumada C.A.P."/>
            <person name="Nobu M.K."/>
            <person name="Narihiro T."/>
            <person name="Tamaki H."/>
            <person name="Liu W.T."/>
            <person name="Kamagata Y."/>
            <person name="Stams A.J.M."/>
            <person name="Imachi H."/>
            <person name="Sousa D.Z."/>
        </authorList>
    </citation>
    <scope>NUCLEOTIDE SEQUENCE [LARGE SCALE GENOMIC DNA]</scope>
    <source>
        <strain evidence="1 2">MGP</strain>
    </source>
</reference>
<gene>
    <name evidence="1" type="ORF">Pmgp_03706</name>
</gene>
<evidence type="ECO:0000313" key="1">
    <source>
        <dbReference type="EMBL" id="TEB06468.1"/>
    </source>
</evidence>
<dbReference type="RefSeq" id="WP_282432923.1">
    <property type="nucleotide sequence ID" value="NZ_QFFZ01000088.1"/>
</dbReference>
<accession>A0A4Y7RBS3</accession>
<organism evidence="1 2">
    <name type="scientific">Pelotomaculum propionicicum</name>
    <dbReference type="NCBI Taxonomy" id="258475"/>
    <lineage>
        <taxon>Bacteria</taxon>
        <taxon>Bacillati</taxon>
        <taxon>Bacillota</taxon>
        <taxon>Clostridia</taxon>
        <taxon>Eubacteriales</taxon>
        <taxon>Desulfotomaculaceae</taxon>
        <taxon>Pelotomaculum</taxon>
    </lineage>
</organism>
<evidence type="ECO:0000313" key="2">
    <source>
        <dbReference type="Proteomes" id="UP000297597"/>
    </source>
</evidence>
<dbReference type="Proteomes" id="UP000297597">
    <property type="component" value="Unassembled WGS sequence"/>
</dbReference>
<comment type="caution">
    <text evidence="1">The sequence shown here is derived from an EMBL/GenBank/DDBJ whole genome shotgun (WGS) entry which is preliminary data.</text>
</comment>